<dbReference type="Proteomes" id="UP000035682">
    <property type="component" value="Unplaced"/>
</dbReference>
<evidence type="ECO:0000313" key="6">
    <source>
        <dbReference type="WormBase" id="SRAE_2000005100"/>
    </source>
</evidence>
<dbReference type="GO" id="GO:0005789">
    <property type="term" value="C:endoplasmic reticulum membrane"/>
    <property type="evidence" value="ECO:0007669"/>
    <property type="project" value="TreeGrafter"/>
</dbReference>
<dbReference type="STRING" id="34506.A0A090LCY4"/>
<keyword evidence="1" id="KW-0812">Transmembrane</keyword>
<protein>
    <submittedName>
        <fullName evidence="5">Peptidase_S9 domain-containing protein</fullName>
    </submittedName>
</protein>
<gene>
    <name evidence="3 5 6" type="ORF">SRAE_2000005100</name>
</gene>
<dbReference type="OrthoDB" id="10249433at2759"/>
<reference evidence="3 4" key="1">
    <citation type="submission" date="2014-09" db="EMBL/GenBank/DDBJ databases">
        <authorList>
            <person name="Martin A.A."/>
        </authorList>
    </citation>
    <scope>NUCLEOTIDE SEQUENCE</scope>
    <source>
        <strain evidence="4">ED321</strain>
        <strain evidence="3">ED321 Heterogonic</strain>
    </source>
</reference>
<feature type="transmembrane region" description="Helical" evidence="1">
    <location>
        <begin position="12"/>
        <end position="31"/>
    </location>
</feature>
<dbReference type="AlphaFoldDB" id="A0A090LCY4"/>
<name>A0A090LCY4_STRRB</name>
<dbReference type="PANTHER" id="PTHR12277">
    <property type="entry name" value="ALPHA/BETA HYDROLASE DOMAIN-CONTAINING PROTEIN"/>
    <property type="match status" value="1"/>
</dbReference>
<evidence type="ECO:0000313" key="4">
    <source>
        <dbReference type="Proteomes" id="UP000035682"/>
    </source>
</evidence>
<dbReference type="GO" id="GO:0006508">
    <property type="term" value="P:proteolysis"/>
    <property type="evidence" value="ECO:0007669"/>
    <property type="project" value="InterPro"/>
</dbReference>
<accession>A0A090LCY4</accession>
<dbReference type="Gene3D" id="3.40.50.1820">
    <property type="entry name" value="alpha/beta hydrolase"/>
    <property type="match status" value="1"/>
</dbReference>
<dbReference type="OMA" id="ANAHNES"/>
<dbReference type="Pfam" id="PF00326">
    <property type="entry name" value="Peptidase_S9"/>
    <property type="match status" value="1"/>
</dbReference>
<dbReference type="CTD" id="36377734"/>
<dbReference type="GO" id="GO:0006660">
    <property type="term" value="P:phosphatidylserine catabolic process"/>
    <property type="evidence" value="ECO:0007669"/>
    <property type="project" value="TreeGrafter"/>
</dbReference>
<dbReference type="PANTHER" id="PTHR12277:SF194">
    <property type="entry name" value="FI04476P"/>
    <property type="match status" value="1"/>
</dbReference>
<organism evidence="3">
    <name type="scientific">Strongyloides ratti</name>
    <name type="common">Parasitic roundworm</name>
    <dbReference type="NCBI Taxonomy" id="34506"/>
    <lineage>
        <taxon>Eukaryota</taxon>
        <taxon>Metazoa</taxon>
        <taxon>Ecdysozoa</taxon>
        <taxon>Nematoda</taxon>
        <taxon>Chromadorea</taxon>
        <taxon>Rhabditida</taxon>
        <taxon>Tylenchina</taxon>
        <taxon>Panagrolaimomorpha</taxon>
        <taxon>Strongyloidoidea</taxon>
        <taxon>Strongyloididae</taxon>
        <taxon>Strongyloides</taxon>
    </lineage>
</organism>
<evidence type="ECO:0000259" key="2">
    <source>
        <dbReference type="Pfam" id="PF00326"/>
    </source>
</evidence>
<keyword evidence="4" id="KW-1185">Reference proteome</keyword>
<dbReference type="ESTHER" id="strrb-a0a090lcy4">
    <property type="family name" value="ABHD12-PHARC"/>
</dbReference>
<dbReference type="GO" id="GO:0008236">
    <property type="term" value="F:serine-type peptidase activity"/>
    <property type="evidence" value="ECO:0007669"/>
    <property type="project" value="InterPro"/>
</dbReference>
<dbReference type="WBParaSite" id="SRAE_2000005100.1">
    <property type="protein sequence ID" value="SRAE_2000005100.1"/>
    <property type="gene ID" value="WBGene00260240"/>
</dbReference>
<keyword evidence="1" id="KW-0472">Membrane</keyword>
<dbReference type="GO" id="GO:0004622">
    <property type="term" value="F:phosphatidylcholine lysophospholipase activity"/>
    <property type="evidence" value="ECO:0007669"/>
    <property type="project" value="TreeGrafter"/>
</dbReference>
<dbReference type="GeneID" id="36377734"/>
<evidence type="ECO:0000313" key="3">
    <source>
        <dbReference type="EMBL" id="CEF65370.1"/>
    </source>
</evidence>
<dbReference type="EMBL" id="LN609529">
    <property type="protein sequence ID" value="CEF65370.1"/>
    <property type="molecule type" value="Genomic_DNA"/>
</dbReference>
<proteinExistence type="predicted"/>
<dbReference type="GO" id="GO:0052651">
    <property type="term" value="P:monoacylglycerol catabolic process"/>
    <property type="evidence" value="ECO:0007669"/>
    <property type="project" value="TreeGrafter"/>
</dbReference>
<feature type="domain" description="Peptidase S9 prolyl oligopeptidase catalytic" evidence="2">
    <location>
        <begin position="150"/>
        <end position="312"/>
    </location>
</feature>
<dbReference type="InterPro" id="IPR001375">
    <property type="entry name" value="Peptidase_S9_cat"/>
</dbReference>
<dbReference type="GO" id="GO:0047372">
    <property type="term" value="F:monoacylglycerol lipase activity"/>
    <property type="evidence" value="ECO:0007669"/>
    <property type="project" value="TreeGrafter"/>
</dbReference>
<dbReference type="WormBase" id="SRAE_2000005100">
    <property type="protein sequence ID" value="SRP01977"/>
    <property type="gene ID" value="WBGene00260240"/>
</dbReference>
<dbReference type="InterPro" id="IPR029058">
    <property type="entry name" value="AB_hydrolase_fold"/>
</dbReference>
<reference evidence="5" key="2">
    <citation type="submission" date="2020-12" db="UniProtKB">
        <authorList>
            <consortium name="WormBaseParasite"/>
        </authorList>
    </citation>
    <scope>IDENTIFICATION</scope>
</reference>
<evidence type="ECO:0000313" key="5">
    <source>
        <dbReference type="WBParaSite" id="SRAE_2000005100.1"/>
    </source>
</evidence>
<sequence>MKISILLRNISKYILFPLALYISFPVLFKYGGKYSQKLIYLTQLQIPSNIKSPKKNGIIGKSKNIYIKDENLNNIGVYYIQAYSDSISHNNNNYIDNTDILKSDKIFVLYFHGSKGTRASKSRTNLYNILSQELDYNILTLDYSGFADSEGEANMENIINSSKALINFAETNLSNNYIVWGHSLGGGILLETLAKNSFNYKHLLGIVLESTFTSLKDSLYYHPYTLLYNWSNKIMETFIINPLNKHGVILNNKCNISKINVPILILHAIDDNKVPIQLGQQLYEEAILKGKTVDMIVYDKDQKLGHSEIYRANSFKNDINKYINNCISFGEKKIEKI</sequence>
<dbReference type="SUPFAM" id="SSF53474">
    <property type="entry name" value="alpha/beta-Hydrolases"/>
    <property type="match status" value="1"/>
</dbReference>
<evidence type="ECO:0000256" key="1">
    <source>
        <dbReference type="SAM" id="Phobius"/>
    </source>
</evidence>
<dbReference type="RefSeq" id="XP_024504570.1">
    <property type="nucleotide sequence ID" value="XM_024650833.1"/>
</dbReference>
<keyword evidence="1" id="KW-1133">Transmembrane helix</keyword>